<dbReference type="PANTHER" id="PTHR37534">
    <property type="entry name" value="TRANSCRIPTIONAL ACTIVATOR PROTEIN UGA3"/>
    <property type="match status" value="1"/>
</dbReference>
<keyword evidence="5" id="KW-1185">Reference proteome</keyword>
<dbReference type="RefSeq" id="XP_024404707.1">
    <property type="nucleotide sequence ID" value="XM_024550562.1"/>
</dbReference>
<dbReference type="GO" id="GO:0000981">
    <property type="term" value="F:DNA-binding transcription factor activity, RNA polymerase II-specific"/>
    <property type="evidence" value="ECO:0007669"/>
    <property type="project" value="InterPro"/>
</dbReference>
<sequence length="490" mass="55516">MNHRKGCWTCTARRIQCDGHQPTCRKCSRAQRKCEGYEMRLSWPRDNDRKRAIVAGSPPAVVSSDCRNNFFVNTTSQDMQVYRDITLRVQPHLLIRSIPKLWMQPQPSSKYTDLIQHFHDTAYLSLVTFTTDSVQIRDALIHMALARDSAPGLALFFALLSFSSLHRSGLHQQAIKLKILALQYLSAPVKGGRLSPAEAAQHVAASMLLSAFEILLPSGSSCEWLWYVWGAIDIAQASSLQDRAHGNDIDHVLDWAYYYNAVSRFPIYHWRHKSLPPETTAANYPNTKDDQHLTLTRYRPALPSPNPTHAILNLLSETCDKLYDPWDPRSRSQDYHNSLKILESRAENVLSTLSLANSDADVILGVKIWQLATRIYLARASQSQWESSINLESEIEEAFDGIVMVCLCKHAFPLLIMACEASTDERRTAIIDLIGRTERDSFVRNFGKLRDMIESVWVQQDLHADGDLLVNYLGIISTVISSNTTLPFFV</sequence>
<dbReference type="PROSITE" id="PS50048">
    <property type="entry name" value="ZN2_CY6_FUNGAL_2"/>
    <property type="match status" value="1"/>
</dbReference>
<evidence type="ECO:0000313" key="4">
    <source>
        <dbReference type="EMBL" id="PON21732.1"/>
    </source>
</evidence>
<evidence type="ECO:0000313" key="5">
    <source>
        <dbReference type="Proteomes" id="UP000054821"/>
    </source>
</evidence>
<gene>
    <name evidence="4" type="ORF">TGAM01_v209470</name>
</gene>
<comment type="caution">
    <text evidence="4">The sequence shown here is derived from an EMBL/GenBank/DDBJ whole genome shotgun (WGS) entry which is preliminary data.</text>
</comment>
<dbReference type="STRING" id="398673.A0A2P4ZBR1"/>
<dbReference type="GO" id="GO:0005634">
    <property type="term" value="C:nucleus"/>
    <property type="evidence" value="ECO:0007669"/>
    <property type="project" value="UniProtKB-SubCell"/>
</dbReference>
<organism evidence="4 5">
    <name type="scientific">Trichoderma gamsii</name>
    <dbReference type="NCBI Taxonomy" id="398673"/>
    <lineage>
        <taxon>Eukaryota</taxon>
        <taxon>Fungi</taxon>
        <taxon>Dikarya</taxon>
        <taxon>Ascomycota</taxon>
        <taxon>Pezizomycotina</taxon>
        <taxon>Sordariomycetes</taxon>
        <taxon>Hypocreomycetidae</taxon>
        <taxon>Hypocreales</taxon>
        <taxon>Hypocreaceae</taxon>
        <taxon>Trichoderma</taxon>
    </lineage>
</organism>
<dbReference type="AlphaFoldDB" id="A0A2P4ZBR1"/>
<feature type="domain" description="Zn(2)-C6 fungal-type" evidence="3">
    <location>
        <begin position="6"/>
        <end position="34"/>
    </location>
</feature>
<dbReference type="PANTHER" id="PTHR37534:SF39">
    <property type="entry name" value="TRANSCRIPTION FACTOR DOMAIN-CONTAINING PROTEIN"/>
    <property type="match status" value="1"/>
</dbReference>
<proteinExistence type="predicted"/>
<dbReference type="GO" id="GO:0008270">
    <property type="term" value="F:zinc ion binding"/>
    <property type="evidence" value="ECO:0007669"/>
    <property type="project" value="InterPro"/>
</dbReference>
<dbReference type="Gene3D" id="4.10.240.10">
    <property type="entry name" value="Zn(2)-C6 fungal-type DNA-binding domain"/>
    <property type="match status" value="1"/>
</dbReference>
<dbReference type="PROSITE" id="PS00463">
    <property type="entry name" value="ZN2_CY6_FUNGAL_1"/>
    <property type="match status" value="1"/>
</dbReference>
<dbReference type="GO" id="GO:0000976">
    <property type="term" value="F:transcription cis-regulatory region binding"/>
    <property type="evidence" value="ECO:0007669"/>
    <property type="project" value="TreeGrafter"/>
</dbReference>
<dbReference type="CDD" id="cd00067">
    <property type="entry name" value="GAL4"/>
    <property type="match status" value="1"/>
</dbReference>
<dbReference type="InterPro" id="IPR001138">
    <property type="entry name" value="Zn2Cys6_DnaBD"/>
</dbReference>
<keyword evidence="2" id="KW-0539">Nucleus</keyword>
<protein>
    <recommendedName>
        <fullName evidence="3">Zn(2)-C6 fungal-type domain-containing protein</fullName>
    </recommendedName>
</protein>
<dbReference type="Pfam" id="PF00172">
    <property type="entry name" value="Zn_clus"/>
    <property type="match status" value="1"/>
</dbReference>
<accession>A0A2P4ZBR1</accession>
<name>A0A2P4ZBR1_9HYPO</name>
<dbReference type="Proteomes" id="UP000054821">
    <property type="component" value="Unassembled WGS sequence"/>
</dbReference>
<evidence type="ECO:0000259" key="3">
    <source>
        <dbReference type="PROSITE" id="PS50048"/>
    </source>
</evidence>
<dbReference type="EMBL" id="JPDN02000046">
    <property type="protein sequence ID" value="PON21732.1"/>
    <property type="molecule type" value="Genomic_DNA"/>
</dbReference>
<dbReference type="GeneID" id="29990008"/>
<comment type="subcellular location">
    <subcellularLocation>
        <location evidence="1">Nucleus</location>
    </subcellularLocation>
</comment>
<dbReference type="SMART" id="SM00066">
    <property type="entry name" value="GAL4"/>
    <property type="match status" value="1"/>
</dbReference>
<dbReference type="GO" id="GO:0045944">
    <property type="term" value="P:positive regulation of transcription by RNA polymerase II"/>
    <property type="evidence" value="ECO:0007669"/>
    <property type="project" value="TreeGrafter"/>
</dbReference>
<reference evidence="4 5" key="1">
    <citation type="journal article" date="2016" name="Genome Announc.">
        <title>Draft Whole-Genome Sequence of Trichoderma gamsii T6085, a Promising Biocontrol Agent of Fusarium Head Blight on Wheat.</title>
        <authorList>
            <person name="Baroncelli R."/>
            <person name="Zapparata A."/>
            <person name="Piaggeschi G."/>
            <person name="Sarrocco S."/>
            <person name="Vannacci G."/>
        </authorList>
    </citation>
    <scope>NUCLEOTIDE SEQUENCE [LARGE SCALE GENOMIC DNA]</scope>
    <source>
        <strain evidence="4 5">T6085</strain>
    </source>
</reference>
<dbReference type="Pfam" id="PF11951">
    <property type="entry name" value="Fungal_trans_2"/>
    <property type="match status" value="1"/>
</dbReference>
<dbReference type="SUPFAM" id="SSF57701">
    <property type="entry name" value="Zn2/Cys6 DNA-binding domain"/>
    <property type="match status" value="1"/>
</dbReference>
<evidence type="ECO:0000256" key="1">
    <source>
        <dbReference type="ARBA" id="ARBA00004123"/>
    </source>
</evidence>
<dbReference type="InterPro" id="IPR036864">
    <property type="entry name" value="Zn2-C6_fun-type_DNA-bd_sf"/>
</dbReference>
<evidence type="ECO:0000256" key="2">
    <source>
        <dbReference type="ARBA" id="ARBA00023242"/>
    </source>
</evidence>
<dbReference type="InterPro" id="IPR021858">
    <property type="entry name" value="Fun_TF"/>
</dbReference>